<feature type="transmembrane region" description="Helical" evidence="5">
    <location>
        <begin position="172"/>
        <end position="192"/>
    </location>
</feature>
<dbReference type="GO" id="GO:0016020">
    <property type="term" value="C:membrane"/>
    <property type="evidence" value="ECO:0007669"/>
    <property type="project" value="UniProtKB-SubCell"/>
</dbReference>
<feature type="transmembrane region" description="Helical" evidence="5">
    <location>
        <begin position="198"/>
        <end position="217"/>
    </location>
</feature>
<comment type="similarity">
    <text evidence="5">Belongs to the BI1 family.</text>
</comment>
<keyword evidence="3 5" id="KW-1133">Transmembrane helix</keyword>
<organism evidence="6 7">
    <name type="scientific">Furculomyces boomerangus</name>
    <dbReference type="NCBI Taxonomy" id="61424"/>
    <lineage>
        <taxon>Eukaryota</taxon>
        <taxon>Fungi</taxon>
        <taxon>Fungi incertae sedis</taxon>
        <taxon>Zoopagomycota</taxon>
        <taxon>Kickxellomycotina</taxon>
        <taxon>Harpellomycetes</taxon>
        <taxon>Harpellales</taxon>
        <taxon>Harpellaceae</taxon>
        <taxon>Furculomyces</taxon>
    </lineage>
</organism>
<evidence type="ECO:0000313" key="7">
    <source>
        <dbReference type="Proteomes" id="UP000245699"/>
    </source>
</evidence>
<dbReference type="Pfam" id="PF01027">
    <property type="entry name" value="Bax1-I"/>
    <property type="match status" value="1"/>
</dbReference>
<dbReference type="EMBL" id="MBFT01000155">
    <property type="protein sequence ID" value="PVU96230.1"/>
    <property type="molecule type" value="Genomic_DNA"/>
</dbReference>
<feature type="transmembrane region" description="Helical" evidence="5">
    <location>
        <begin position="87"/>
        <end position="106"/>
    </location>
</feature>
<proteinExistence type="inferred from homology"/>
<keyword evidence="7" id="KW-1185">Reference proteome</keyword>
<dbReference type="PANTHER" id="PTHR23291">
    <property type="entry name" value="BAX INHIBITOR-RELATED"/>
    <property type="match status" value="1"/>
</dbReference>
<evidence type="ECO:0000256" key="3">
    <source>
        <dbReference type="ARBA" id="ARBA00022989"/>
    </source>
</evidence>
<keyword evidence="2 5" id="KW-0812">Transmembrane</keyword>
<gene>
    <name evidence="6" type="ORF">BB559_002458</name>
</gene>
<protein>
    <submittedName>
        <fullName evidence="6">Uncharacterized protein</fullName>
    </submittedName>
</protein>
<feature type="transmembrane region" description="Helical" evidence="5">
    <location>
        <begin position="113"/>
        <end position="134"/>
    </location>
</feature>
<reference evidence="6 7" key="1">
    <citation type="journal article" date="2018" name="MBio">
        <title>Comparative Genomics Reveals the Core Gene Toolbox for the Fungus-Insect Symbiosis.</title>
        <authorList>
            <person name="Wang Y."/>
            <person name="Stata M."/>
            <person name="Wang W."/>
            <person name="Stajich J.E."/>
            <person name="White M.M."/>
            <person name="Moncalvo J.M."/>
        </authorList>
    </citation>
    <scope>NUCLEOTIDE SEQUENCE [LARGE SCALE GENOMIC DNA]</scope>
    <source>
        <strain evidence="6 7">AUS-77-4</strain>
    </source>
</reference>
<evidence type="ECO:0000256" key="5">
    <source>
        <dbReference type="RuleBase" id="RU004379"/>
    </source>
</evidence>
<feature type="transmembrane region" description="Helical" evidence="5">
    <location>
        <begin position="55"/>
        <end position="75"/>
    </location>
</feature>
<dbReference type="InterPro" id="IPR006214">
    <property type="entry name" value="Bax_inhibitor_1-related"/>
</dbReference>
<dbReference type="PANTHER" id="PTHR23291:SF50">
    <property type="entry name" value="PROTEIN LIFEGUARD 4"/>
    <property type="match status" value="1"/>
</dbReference>
<evidence type="ECO:0000256" key="1">
    <source>
        <dbReference type="ARBA" id="ARBA00004141"/>
    </source>
</evidence>
<feature type="transmembrane region" description="Helical" evidence="5">
    <location>
        <begin position="140"/>
        <end position="160"/>
    </location>
</feature>
<feature type="transmembrane region" description="Helical" evidence="5">
    <location>
        <begin position="229"/>
        <end position="250"/>
    </location>
</feature>
<evidence type="ECO:0000256" key="4">
    <source>
        <dbReference type="ARBA" id="ARBA00023136"/>
    </source>
</evidence>
<dbReference type="Proteomes" id="UP000245699">
    <property type="component" value="Unassembled WGS sequence"/>
</dbReference>
<comment type="subcellular location">
    <subcellularLocation>
        <location evidence="1">Membrane</location>
        <topology evidence="1">Multi-pass membrane protein</topology>
    </subcellularLocation>
</comment>
<dbReference type="OrthoDB" id="7933078at2759"/>
<evidence type="ECO:0000256" key="2">
    <source>
        <dbReference type="ARBA" id="ARBA00022692"/>
    </source>
</evidence>
<dbReference type="AlphaFoldDB" id="A0A2T9YV57"/>
<comment type="caution">
    <text evidence="6">The sequence shown here is derived from an EMBL/GenBank/DDBJ whole genome shotgun (WGS) entry which is preliminary data.</text>
</comment>
<accession>A0A2T9YV57</accession>
<keyword evidence="4 5" id="KW-0472">Membrane</keyword>
<name>A0A2T9YV57_9FUNG</name>
<sequence>MSNYTYQQIPPAYSEVQQSSIDIPNDPIANQDVFKIDCFVSETDISIRMAFIRKVYSILTMQLLGTVVSAYLVSYNETVKSFFMENPVLLISSFILGLISLITLNFKAKSYPLNVILLSTFTLSESVLVGFIVLNSSATAVFQALVLTLGIFIGLTVFTIQSKYDFSQMGPILMFGIWGLVLLIIVQMFIPFGSAIELGISVFAVFLFSGYIIYDTYMIMNRYTPDDYIIASVSLYLDIINLFIYLLRILDRDQ</sequence>
<evidence type="ECO:0000313" key="6">
    <source>
        <dbReference type="EMBL" id="PVU96230.1"/>
    </source>
</evidence>